<accession>A0ABX8Z7Q9</accession>
<dbReference type="InterPro" id="IPR023159">
    <property type="entry name" value="SO1590-like_sf"/>
</dbReference>
<dbReference type="SUPFAM" id="SSF159238">
    <property type="entry name" value="SO1590-like"/>
    <property type="match status" value="1"/>
</dbReference>
<gene>
    <name evidence="1" type="ORF">K4H28_04045</name>
</gene>
<dbReference type="RefSeq" id="WP_221007125.1">
    <property type="nucleotide sequence ID" value="NZ_CP081150.1"/>
</dbReference>
<evidence type="ECO:0000313" key="1">
    <source>
        <dbReference type="EMBL" id="QZA78596.1"/>
    </source>
</evidence>
<dbReference type="Gene3D" id="2.40.350.10">
    <property type="entry name" value="SO1590-like"/>
    <property type="match status" value="1"/>
</dbReference>
<organism evidence="1 2">
    <name type="scientific">Deefgea tanakiae</name>
    <dbReference type="NCBI Taxonomy" id="2865840"/>
    <lineage>
        <taxon>Bacteria</taxon>
        <taxon>Pseudomonadati</taxon>
        <taxon>Pseudomonadota</taxon>
        <taxon>Betaproteobacteria</taxon>
        <taxon>Neisseriales</taxon>
        <taxon>Chitinibacteraceae</taxon>
        <taxon>Deefgea</taxon>
    </lineage>
</organism>
<dbReference type="EMBL" id="CP081150">
    <property type="protein sequence ID" value="QZA78596.1"/>
    <property type="molecule type" value="Genomic_DNA"/>
</dbReference>
<proteinExistence type="predicted"/>
<dbReference type="Proteomes" id="UP000825679">
    <property type="component" value="Chromosome"/>
</dbReference>
<evidence type="ECO:0000313" key="2">
    <source>
        <dbReference type="Proteomes" id="UP000825679"/>
    </source>
</evidence>
<protein>
    <submittedName>
        <fullName evidence="1">DUF3224 domain-containing protein</fullName>
    </submittedName>
</protein>
<keyword evidence="2" id="KW-1185">Reference proteome</keyword>
<sequence>MSLSSQIKCNFIAQNWAEIPFHEMEGAGKLSRASITNTLSGDFVGEGILEYLLSYPNAAGDVTFIGYERIVGAVGELKGTFTVEHHGLFSPTMGVSGALTIVAGSGTGDFSGITGNGQITAIAGEHGGIYTLNLAQ</sequence>
<dbReference type="InterPro" id="IPR021607">
    <property type="entry name" value="DUF3224"/>
</dbReference>
<reference evidence="1 2" key="1">
    <citation type="submission" date="2021-08" db="EMBL/GenBank/DDBJ databases">
        <title>complete genome sequencing of Deefgea sp. D25.</title>
        <authorList>
            <person name="Bae J.-W."/>
            <person name="Gim D.-H."/>
        </authorList>
    </citation>
    <scope>NUCLEOTIDE SEQUENCE [LARGE SCALE GENOMIC DNA]</scope>
    <source>
        <strain evidence="1 2">D25</strain>
    </source>
</reference>
<dbReference type="Pfam" id="PF11528">
    <property type="entry name" value="DUF3224"/>
    <property type="match status" value="1"/>
</dbReference>
<name>A0ABX8Z7Q9_9NEIS</name>